<evidence type="ECO:0000259" key="2">
    <source>
        <dbReference type="Pfam" id="PF13529"/>
    </source>
</evidence>
<dbReference type="Pfam" id="PF13529">
    <property type="entry name" value="Peptidase_C39_2"/>
    <property type="match status" value="1"/>
</dbReference>
<protein>
    <submittedName>
        <fullName evidence="3">Spore_germination_protein_YaaH</fullName>
    </submittedName>
</protein>
<feature type="domain" description="Peptidase C39-like" evidence="2">
    <location>
        <begin position="34"/>
        <end position="179"/>
    </location>
</feature>
<dbReference type="AlphaFoldDB" id="A0A6J4V021"/>
<sequence>MTRRLVAALTIALAVFGGSLVGQTRSAAAEGMWVPTYVQQRNLSCEFAALTIATGAYGGWVDEWSFEASVGYDSNPHIGFRGDINGWWGNTWDYGVYPEALARALPDFGFSGEVLYGGSGTLTDRLDFGVPTLVWLGLWGDTGWYETDEFGATYKLVPGYHVMVAYGYDADGVYLSDPANGSYTFYDWGTFLWMWYAMDGMGLAVWPG</sequence>
<reference evidence="3" key="1">
    <citation type="submission" date="2020-02" db="EMBL/GenBank/DDBJ databases">
        <authorList>
            <person name="Meier V. D."/>
        </authorList>
    </citation>
    <scope>NUCLEOTIDE SEQUENCE</scope>
    <source>
        <strain evidence="3">AVDCRST_MAG73</strain>
    </source>
</reference>
<dbReference type="InterPro" id="IPR039564">
    <property type="entry name" value="Peptidase_C39-like"/>
</dbReference>
<evidence type="ECO:0000313" key="3">
    <source>
        <dbReference type="EMBL" id="CAA9562985.1"/>
    </source>
</evidence>
<feature type="signal peptide" evidence="1">
    <location>
        <begin position="1"/>
        <end position="27"/>
    </location>
</feature>
<accession>A0A6J4V021</accession>
<proteinExistence type="predicted"/>
<keyword evidence="1" id="KW-0732">Signal</keyword>
<evidence type="ECO:0000256" key="1">
    <source>
        <dbReference type="SAM" id="SignalP"/>
    </source>
</evidence>
<feature type="chain" id="PRO_5026949710" evidence="1">
    <location>
        <begin position="28"/>
        <end position="208"/>
    </location>
</feature>
<organism evidence="3">
    <name type="scientific">uncultured Thermomicrobiales bacterium</name>
    <dbReference type="NCBI Taxonomy" id="1645740"/>
    <lineage>
        <taxon>Bacteria</taxon>
        <taxon>Pseudomonadati</taxon>
        <taxon>Thermomicrobiota</taxon>
        <taxon>Thermomicrobia</taxon>
        <taxon>Thermomicrobiales</taxon>
        <taxon>environmental samples</taxon>
    </lineage>
</organism>
<dbReference type="EMBL" id="CADCWE010000253">
    <property type="protein sequence ID" value="CAA9562985.1"/>
    <property type="molecule type" value="Genomic_DNA"/>
</dbReference>
<gene>
    <name evidence="3" type="ORF">AVDCRST_MAG73-3899</name>
</gene>
<dbReference type="Gene3D" id="3.90.70.10">
    <property type="entry name" value="Cysteine proteinases"/>
    <property type="match status" value="1"/>
</dbReference>
<name>A0A6J4V021_9BACT</name>